<dbReference type="VEuPathDB" id="TriTrypDB:TcCLB.508707.234"/>
<keyword evidence="1" id="KW-0732">Signal</keyword>
<evidence type="ECO:0000313" key="2">
    <source>
        <dbReference type="EMBL" id="PWU98214.1"/>
    </source>
</evidence>
<dbReference type="VEuPathDB" id="TriTrypDB:TcCL_ESM05097"/>
<evidence type="ECO:0000313" key="3">
    <source>
        <dbReference type="Proteomes" id="UP000246078"/>
    </source>
</evidence>
<sequence length="199" mass="23245">MRIFRLIYVVVIFLALLLALMPQQDPFPSNLPERYLFSALKAKYGDSRNLDHSETRKLYNSLLTEIGEFMEQNKNRLDAKQQAVSCNAMRWTARLYSRTRDGTYPLPILTDWVLQLRDGYVHGLRYFPNVLFRDLEDVLSGNFSFWRSILVIRQFSRCVFPSVNSTGCPSYQFLRQIRGKSDEDVLASCTKSNTIYDFL</sequence>
<feature type="chain" id="PRO_5030058719" evidence="1">
    <location>
        <begin position="20"/>
        <end position="199"/>
    </location>
</feature>
<dbReference type="VEuPathDB" id="TriTrypDB:TcBrA4_0035420"/>
<gene>
    <name evidence="2" type="ORF">C3747_234g44</name>
</gene>
<proteinExistence type="predicted"/>
<dbReference type="AlphaFoldDB" id="A0A2V2VPY2"/>
<dbReference type="VEuPathDB" id="TriTrypDB:C4B63_80g16"/>
<protein>
    <submittedName>
        <fullName evidence="2">Uncharacterized protein</fullName>
    </submittedName>
</protein>
<accession>A0A2V2VPY2</accession>
<comment type="caution">
    <text evidence="2">The sequence shown here is derived from an EMBL/GenBank/DDBJ whole genome shotgun (WGS) entry which is preliminary data.</text>
</comment>
<dbReference type="VEuPathDB" id="TriTrypDB:TcYC6_0050560"/>
<dbReference type="SMR" id="A0A2V2VPY2"/>
<dbReference type="Proteomes" id="UP000246078">
    <property type="component" value="Unassembled WGS sequence"/>
</dbReference>
<feature type="signal peptide" evidence="1">
    <location>
        <begin position="1"/>
        <end position="19"/>
    </location>
</feature>
<dbReference type="OrthoDB" id="258431at2759"/>
<evidence type="ECO:0000256" key="1">
    <source>
        <dbReference type="SAM" id="SignalP"/>
    </source>
</evidence>
<organism evidence="2 3">
    <name type="scientific">Trypanosoma cruzi</name>
    <dbReference type="NCBI Taxonomy" id="5693"/>
    <lineage>
        <taxon>Eukaryota</taxon>
        <taxon>Discoba</taxon>
        <taxon>Euglenozoa</taxon>
        <taxon>Kinetoplastea</taxon>
        <taxon>Metakinetoplastina</taxon>
        <taxon>Trypanosomatida</taxon>
        <taxon>Trypanosomatidae</taxon>
        <taxon>Trypanosoma</taxon>
        <taxon>Schizotrypanum</taxon>
    </lineage>
</organism>
<dbReference type="EMBL" id="PRFC01000234">
    <property type="protein sequence ID" value="PWU98214.1"/>
    <property type="molecule type" value="Genomic_DNA"/>
</dbReference>
<name>A0A2V2VPY2_TRYCR</name>
<dbReference type="VEuPathDB" id="TriTrypDB:TcCLB.509069.14"/>
<dbReference type="VEuPathDB" id="TriTrypDB:BCY84_08319"/>
<reference evidence="2 3" key="1">
    <citation type="journal article" date="2018" name="Microb. Genom.">
        <title>Expanding an expanded genome: long-read sequencing of Trypanosoma cruzi.</title>
        <authorList>
            <person name="Berna L."/>
            <person name="Rodriguez M."/>
            <person name="Chiribao M.L."/>
            <person name="Parodi-Talice A."/>
            <person name="Pita S."/>
            <person name="Rijo G."/>
            <person name="Alvarez-Valin F."/>
            <person name="Robello C."/>
        </authorList>
    </citation>
    <scope>NUCLEOTIDE SEQUENCE [LARGE SCALE GENOMIC DNA]</scope>
    <source>
        <strain evidence="2 3">TCC</strain>
    </source>
</reference>
<dbReference type="VEuPathDB" id="TriTrypDB:C3747_234g44"/>